<feature type="transmembrane region" description="Helical" evidence="1">
    <location>
        <begin position="122"/>
        <end position="143"/>
    </location>
</feature>
<name>A0A7S3LHZ4_9STRA</name>
<evidence type="ECO:0000256" key="2">
    <source>
        <dbReference type="SAM" id="SignalP"/>
    </source>
</evidence>
<sequence length="231" mass="25884">MANIRKLLFFCFTLHTVQGFAPPSTLRSEFVARRPSKFAPTVSLTTTRTTMILSVPSISTMAGKFLPMVPSFPHSSIDAAVSDYPGDLIVLGLFIMLPKVLRQVNVNIPRRGQKITDQLYKVGYAGGSVYLTSVLDTVFAVLLRKFSVSIDLKRVFFLVAWWIPSRYGLVNYIFKETYSLVKPKEVQRTYLKRIATVGAIFGTIYITSNMLQLAVSRAFVWILPAFAVLLS</sequence>
<gene>
    <name evidence="3" type="ORF">ACOF00016_LOCUS18735</name>
</gene>
<keyword evidence="2" id="KW-0732">Signal</keyword>
<evidence type="ECO:0000313" key="3">
    <source>
        <dbReference type="EMBL" id="CAE0422150.1"/>
    </source>
</evidence>
<evidence type="ECO:0000256" key="1">
    <source>
        <dbReference type="SAM" id="Phobius"/>
    </source>
</evidence>
<organism evidence="3">
    <name type="scientific">Amphora coffeiformis</name>
    <dbReference type="NCBI Taxonomy" id="265554"/>
    <lineage>
        <taxon>Eukaryota</taxon>
        <taxon>Sar</taxon>
        <taxon>Stramenopiles</taxon>
        <taxon>Ochrophyta</taxon>
        <taxon>Bacillariophyta</taxon>
        <taxon>Bacillariophyceae</taxon>
        <taxon>Bacillariophycidae</taxon>
        <taxon>Thalassiophysales</taxon>
        <taxon>Catenulaceae</taxon>
        <taxon>Amphora</taxon>
    </lineage>
</organism>
<keyword evidence="1" id="KW-1133">Transmembrane helix</keyword>
<feature type="signal peptide" evidence="2">
    <location>
        <begin position="1"/>
        <end position="19"/>
    </location>
</feature>
<accession>A0A7S3LHZ4</accession>
<reference evidence="3" key="1">
    <citation type="submission" date="2021-01" db="EMBL/GenBank/DDBJ databases">
        <authorList>
            <person name="Corre E."/>
            <person name="Pelletier E."/>
            <person name="Niang G."/>
            <person name="Scheremetjew M."/>
            <person name="Finn R."/>
            <person name="Kale V."/>
            <person name="Holt S."/>
            <person name="Cochrane G."/>
            <person name="Meng A."/>
            <person name="Brown T."/>
            <person name="Cohen L."/>
        </authorList>
    </citation>
    <scope>NUCLEOTIDE SEQUENCE</scope>
    <source>
        <strain evidence="3">CCMP127</strain>
    </source>
</reference>
<keyword evidence="1" id="KW-0812">Transmembrane</keyword>
<dbReference type="EMBL" id="HBIM01025216">
    <property type="protein sequence ID" value="CAE0422150.1"/>
    <property type="molecule type" value="Transcribed_RNA"/>
</dbReference>
<feature type="transmembrane region" description="Helical" evidence="1">
    <location>
        <begin position="155"/>
        <end position="174"/>
    </location>
</feature>
<keyword evidence="1" id="KW-0472">Membrane</keyword>
<protein>
    <submittedName>
        <fullName evidence="3">Uncharacterized protein</fullName>
    </submittedName>
</protein>
<dbReference type="AlphaFoldDB" id="A0A7S3LHZ4"/>
<feature type="chain" id="PRO_5031393335" evidence="2">
    <location>
        <begin position="20"/>
        <end position="231"/>
    </location>
</feature>
<proteinExistence type="predicted"/>
<feature type="transmembrane region" description="Helical" evidence="1">
    <location>
        <begin position="190"/>
        <end position="207"/>
    </location>
</feature>